<evidence type="ECO:0000256" key="6">
    <source>
        <dbReference type="ARBA" id="ARBA00022490"/>
    </source>
</evidence>
<evidence type="ECO:0000256" key="5">
    <source>
        <dbReference type="ARBA" id="ARBA00008842"/>
    </source>
</evidence>
<dbReference type="Gene3D" id="2.40.160.120">
    <property type="match status" value="1"/>
</dbReference>
<evidence type="ECO:0000256" key="11">
    <source>
        <dbReference type="SAM" id="Coils"/>
    </source>
</evidence>
<dbReference type="EMBL" id="MUNK01000001">
    <property type="protein sequence ID" value="OTA39811.1"/>
    <property type="molecule type" value="Genomic_DNA"/>
</dbReference>
<dbReference type="InParanoid" id="A0A1Z5TV69"/>
<dbReference type="GO" id="GO:0005634">
    <property type="term" value="C:nucleus"/>
    <property type="evidence" value="ECO:0007669"/>
    <property type="project" value="UniProtKB-SubCell"/>
</dbReference>
<evidence type="ECO:0000256" key="7">
    <source>
        <dbReference type="ARBA" id="ARBA00023128"/>
    </source>
</evidence>
<dbReference type="Gene3D" id="1.10.10.140">
    <property type="entry name" value="Cytochrome c oxidase, subunit VIb"/>
    <property type="match status" value="1"/>
</dbReference>
<dbReference type="AlphaFoldDB" id="A0A1Z5TV69"/>
<evidence type="ECO:0000256" key="10">
    <source>
        <dbReference type="RuleBase" id="RU003844"/>
    </source>
</evidence>
<dbReference type="GO" id="GO:0005758">
    <property type="term" value="C:mitochondrial intermembrane space"/>
    <property type="evidence" value="ECO:0007669"/>
    <property type="project" value="UniProtKB-SubCell"/>
</dbReference>
<feature type="compositionally biased region" description="Polar residues" evidence="12">
    <location>
        <begin position="1"/>
        <end position="11"/>
    </location>
</feature>
<evidence type="ECO:0000256" key="1">
    <source>
        <dbReference type="ARBA" id="ARBA00004123"/>
    </source>
</evidence>
<feature type="compositionally biased region" description="Basic and acidic residues" evidence="12">
    <location>
        <begin position="172"/>
        <end position="186"/>
    </location>
</feature>
<comment type="caution">
    <text evidence="13">The sequence shown here is derived from an EMBL/GenBank/DDBJ whole genome shotgun (WGS) entry which is preliminary data.</text>
</comment>
<dbReference type="FunFam" id="1.10.10.140:FF:000003">
    <property type="entry name" value="Cytochrome c oxidase assembly factor 6"/>
    <property type="match status" value="1"/>
</dbReference>
<organism evidence="13 14">
    <name type="scientific">Hortaea werneckii EXF-2000</name>
    <dbReference type="NCBI Taxonomy" id="1157616"/>
    <lineage>
        <taxon>Eukaryota</taxon>
        <taxon>Fungi</taxon>
        <taxon>Dikarya</taxon>
        <taxon>Ascomycota</taxon>
        <taxon>Pezizomycotina</taxon>
        <taxon>Dothideomycetes</taxon>
        <taxon>Dothideomycetidae</taxon>
        <taxon>Mycosphaerellales</taxon>
        <taxon>Teratosphaeriaceae</taxon>
        <taxon>Hortaea</taxon>
    </lineage>
</organism>
<keyword evidence="9" id="KW-0539">Nucleus</keyword>
<reference evidence="13 14" key="1">
    <citation type="submission" date="2017-01" db="EMBL/GenBank/DDBJ databases">
        <title>The recent genome duplication of the halophilic yeast Hortaea werneckii: insights from long-read sequencing.</title>
        <authorList>
            <person name="Sinha S."/>
            <person name="Flibotte S."/>
            <person name="Neira M."/>
            <person name="Lenassi M."/>
            <person name="Gostincar C."/>
            <person name="Stajich J.E."/>
            <person name="Nislow C.E."/>
        </authorList>
    </citation>
    <scope>NUCLEOTIDE SEQUENCE [LARGE SCALE GENOMIC DNA]</scope>
    <source>
        <strain evidence="13 14">EXF-2000</strain>
    </source>
</reference>
<dbReference type="FunFam" id="2.40.160.120:FF:000016">
    <property type="entry name" value="Oxysterol binding protein (Orp8), putative"/>
    <property type="match status" value="1"/>
</dbReference>
<comment type="similarity">
    <text evidence="4">Belongs to the cytochrome c oxidase subunit 6B family.</text>
</comment>
<comment type="subcellular location">
    <subcellularLocation>
        <location evidence="2">Cytoplasm</location>
    </subcellularLocation>
    <subcellularLocation>
        <location evidence="3">Mitochondrion intermembrane space</location>
    </subcellularLocation>
    <subcellularLocation>
        <location evidence="1">Nucleus</location>
    </subcellularLocation>
</comment>
<dbReference type="InterPro" id="IPR036549">
    <property type="entry name" value="CX6/COA6-like_sf"/>
</dbReference>
<gene>
    <name evidence="13" type="ORF">BTJ68_00026</name>
</gene>
<dbReference type="Proteomes" id="UP000194280">
    <property type="component" value="Unassembled WGS sequence"/>
</dbReference>
<feature type="region of interest" description="Disordered" evidence="12">
    <location>
        <begin position="102"/>
        <end position="186"/>
    </location>
</feature>
<dbReference type="STRING" id="1157616.A0A1Z5TV69"/>
<dbReference type="InterPro" id="IPR018494">
    <property type="entry name" value="Oxysterol-bd_CS"/>
</dbReference>
<dbReference type="SUPFAM" id="SSF47694">
    <property type="entry name" value="Cytochrome c oxidase subunit h"/>
    <property type="match status" value="1"/>
</dbReference>
<evidence type="ECO:0000256" key="4">
    <source>
        <dbReference type="ARBA" id="ARBA00006425"/>
    </source>
</evidence>
<dbReference type="PANTHER" id="PTHR10972">
    <property type="entry name" value="OXYSTEROL-BINDING PROTEIN-RELATED"/>
    <property type="match status" value="1"/>
</dbReference>
<dbReference type="SUPFAM" id="SSF144000">
    <property type="entry name" value="Oxysterol-binding protein-like"/>
    <property type="match status" value="1"/>
</dbReference>
<dbReference type="GO" id="GO:0005829">
    <property type="term" value="C:cytosol"/>
    <property type="evidence" value="ECO:0007669"/>
    <property type="project" value="TreeGrafter"/>
</dbReference>
<name>A0A1Z5TV69_HORWE</name>
<feature type="region of interest" description="Disordered" evidence="12">
    <location>
        <begin position="1"/>
        <end position="26"/>
    </location>
</feature>
<feature type="coiled-coil region" evidence="11">
    <location>
        <begin position="535"/>
        <end position="562"/>
    </location>
</feature>
<dbReference type="PANTHER" id="PTHR10972:SF212">
    <property type="entry name" value="OXYSTEROL-BINDING PROTEIN-LIKE PROTEIN 1"/>
    <property type="match status" value="1"/>
</dbReference>
<keyword evidence="7" id="KW-0496">Mitochondrion</keyword>
<dbReference type="InterPro" id="IPR048280">
    <property type="entry name" value="COX6B-like"/>
</dbReference>
<evidence type="ECO:0000256" key="3">
    <source>
        <dbReference type="ARBA" id="ARBA00004569"/>
    </source>
</evidence>
<evidence type="ECO:0000256" key="9">
    <source>
        <dbReference type="ARBA" id="ARBA00023242"/>
    </source>
</evidence>
<keyword evidence="6" id="KW-0963">Cytoplasm</keyword>
<protein>
    <recommendedName>
        <fullName evidence="15">Oxysterol-binding protein</fullName>
    </recommendedName>
</protein>
<evidence type="ECO:0000256" key="12">
    <source>
        <dbReference type="SAM" id="MobiDB-lite"/>
    </source>
</evidence>
<evidence type="ECO:0008006" key="15">
    <source>
        <dbReference type="Google" id="ProtNLM"/>
    </source>
</evidence>
<dbReference type="GO" id="GO:0032934">
    <property type="term" value="F:sterol binding"/>
    <property type="evidence" value="ECO:0007669"/>
    <property type="project" value="TreeGrafter"/>
</dbReference>
<dbReference type="PROSITE" id="PS01013">
    <property type="entry name" value="OSBP"/>
    <property type="match status" value="1"/>
</dbReference>
<keyword evidence="11" id="KW-0175">Coiled coil</keyword>
<proteinExistence type="inferred from homology"/>
<dbReference type="InterPro" id="IPR037239">
    <property type="entry name" value="OSBP_sf"/>
</dbReference>
<evidence type="ECO:0000313" key="13">
    <source>
        <dbReference type="EMBL" id="OTA39811.1"/>
    </source>
</evidence>
<comment type="similarity">
    <text evidence="5 10">Belongs to the OSBP family.</text>
</comment>
<evidence type="ECO:0000256" key="2">
    <source>
        <dbReference type="ARBA" id="ARBA00004496"/>
    </source>
</evidence>
<accession>A0A1Z5TV69</accession>
<feature type="compositionally biased region" description="Low complexity" evidence="12">
    <location>
        <begin position="145"/>
        <end position="165"/>
    </location>
</feature>
<dbReference type="Pfam" id="PF01237">
    <property type="entry name" value="Oxysterol_BP"/>
    <property type="match status" value="1"/>
</dbReference>
<dbReference type="PROSITE" id="PS51808">
    <property type="entry name" value="CHCH"/>
    <property type="match status" value="1"/>
</dbReference>
<dbReference type="GO" id="GO:0016020">
    <property type="term" value="C:membrane"/>
    <property type="evidence" value="ECO:0007669"/>
    <property type="project" value="TreeGrafter"/>
</dbReference>
<keyword evidence="14" id="KW-1185">Reference proteome</keyword>
<keyword evidence="8" id="KW-1015">Disulfide bond</keyword>
<dbReference type="InterPro" id="IPR000648">
    <property type="entry name" value="Oxysterol-bd"/>
</dbReference>
<dbReference type="Pfam" id="PF02297">
    <property type="entry name" value="COX6B"/>
    <property type="match status" value="1"/>
</dbReference>
<evidence type="ECO:0000256" key="8">
    <source>
        <dbReference type="ARBA" id="ARBA00023157"/>
    </source>
</evidence>
<sequence>MGWFSTGNSQAAPPPPEPSQDGGFIAPDRSARAVCWEGRDNFFKCLDRNGIVDSVKEDEKARQACAPELAQFEKACASSWVTYFKKRRVMEYQRDQTLKKLSAEGATPMDSSTAGGAGAAAPRREEGIMFKKSTPPPPEMSGQKTPTADTTSPTSSTAGSRSSTPNPGGNTKDAEKLPDGKTPDDSSKMRTFLSILKRFIGVTDIAAVRFSLPAQLLEPIPNLEYWHYLDRPETFVAIGDSEDALGRMLGCLRFWFTKDLKYVHGKPCKPYNSTLGEFFRCQWQVEDIAGSLRGEESKPNLQQTVAAPEGGTTKNKPVKVSYLTEQTSHHPPVSAYYVDCPDKGISACGYDQLSAKFTGTSVKVTPGHYNQGIFVTVHRRDNEEYQLTHPAAFLGGFLRGNLYVSVADTCFITCAKNGIKVILHYLEEGYFGKTQNKVEGVVYKCDVEKDKTTRIKDVSDKDVLGRIDGCWIDKVWFSYGPTEFKKVPEKDKVLLIDVNPLRPIGKITPPMDEQLRNESQKFWNGVTESIGAKRFNDATNRKQELEERQRERAAERKAQQKEWQPRFFTQVTEQNGKPQLTPEGKQVIDQLHQDKWHLEEPTEYGAI</sequence>
<dbReference type="Gene3D" id="3.30.70.3490">
    <property type="match status" value="1"/>
</dbReference>
<evidence type="ECO:0000313" key="14">
    <source>
        <dbReference type="Proteomes" id="UP000194280"/>
    </source>
</evidence>
<dbReference type="VEuPathDB" id="FungiDB:BTJ68_00026"/>
<dbReference type="OrthoDB" id="48057at2759"/>